<dbReference type="EMBL" id="CH902620">
    <property type="protein sequence ID" value="KPU73273.1"/>
    <property type="molecule type" value="Genomic_DNA"/>
</dbReference>
<name>A0A0P9A3X1_DROAN</name>
<dbReference type="InParanoid" id="A0A0P9A3X1"/>
<reference evidence="1 2" key="1">
    <citation type="journal article" date="2007" name="Nature">
        <title>Evolution of genes and genomes on the Drosophila phylogeny.</title>
        <authorList>
            <consortium name="Drosophila 12 Genomes Consortium"/>
            <person name="Clark A.G."/>
            <person name="Eisen M.B."/>
            <person name="Smith D.R."/>
            <person name="Bergman C.M."/>
            <person name="Oliver B."/>
            <person name="Markow T.A."/>
            <person name="Kaufman T.C."/>
            <person name="Kellis M."/>
            <person name="Gelbart W."/>
            <person name="Iyer V.N."/>
            <person name="Pollard D.A."/>
            <person name="Sackton T.B."/>
            <person name="Larracuente A.M."/>
            <person name="Singh N.D."/>
            <person name="Abad J.P."/>
            <person name="Abt D.N."/>
            <person name="Adryan B."/>
            <person name="Aguade M."/>
            <person name="Akashi H."/>
            <person name="Anderson W.W."/>
            <person name="Aquadro C.F."/>
            <person name="Ardell D.H."/>
            <person name="Arguello R."/>
            <person name="Artieri C.G."/>
            <person name="Barbash D.A."/>
            <person name="Barker D."/>
            <person name="Barsanti P."/>
            <person name="Batterham P."/>
            <person name="Batzoglou S."/>
            <person name="Begun D."/>
            <person name="Bhutkar A."/>
            <person name="Blanco E."/>
            <person name="Bosak S.A."/>
            <person name="Bradley R.K."/>
            <person name="Brand A.D."/>
            <person name="Brent M.R."/>
            <person name="Brooks A.N."/>
            <person name="Brown R.H."/>
            <person name="Butlin R.K."/>
            <person name="Caggese C."/>
            <person name="Calvi B.R."/>
            <person name="Bernardo de Carvalho A."/>
            <person name="Caspi A."/>
            <person name="Castrezana S."/>
            <person name="Celniker S.E."/>
            <person name="Chang J.L."/>
            <person name="Chapple C."/>
            <person name="Chatterji S."/>
            <person name="Chinwalla A."/>
            <person name="Civetta A."/>
            <person name="Clifton S.W."/>
            <person name="Comeron J.M."/>
            <person name="Costello J.C."/>
            <person name="Coyne J.A."/>
            <person name="Daub J."/>
            <person name="David R.G."/>
            <person name="Delcher A.L."/>
            <person name="Delehaunty K."/>
            <person name="Do C.B."/>
            <person name="Ebling H."/>
            <person name="Edwards K."/>
            <person name="Eickbush T."/>
            <person name="Evans J.D."/>
            <person name="Filipski A."/>
            <person name="Findeiss S."/>
            <person name="Freyhult E."/>
            <person name="Fulton L."/>
            <person name="Fulton R."/>
            <person name="Garcia A.C."/>
            <person name="Gardiner A."/>
            <person name="Garfield D.A."/>
            <person name="Garvin B.E."/>
            <person name="Gibson G."/>
            <person name="Gilbert D."/>
            <person name="Gnerre S."/>
            <person name="Godfrey J."/>
            <person name="Good R."/>
            <person name="Gotea V."/>
            <person name="Gravely B."/>
            <person name="Greenberg A.J."/>
            <person name="Griffiths-Jones S."/>
            <person name="Gross S."/>
            <person name="Guigo R."/>
            <person name="Gustafson E.A."/>
            <person name="Haerty W."/>
            <person name="Hahn M.W."/>
            <person name="Halligan D.L."/>
            <person name="Halpern A.L."/>
            <person name="Halter G.M."/>
            <person name="Han M.V."/>
            <person name="Heger A."/>
            <person name="Hillier L."/>
            <person name="Hinrichs A.S."/>
            <person name="Holmes I."/>
            <person name="Hoskins R.A."/>
            <person name="Hubisz M.J."/>
            <person name="Hultmark D."/>
            <person name="Huntley M.A."/>
            <person name="Jaffe D.B."/>
            <person name="Jagadeeshan S."/>
            <person name="Jeck W.R."/>
            <person name="Johnson J."/>
            <person name="Jones C.D."/>
            <person name="Jordan W.C."/>
            <person name="Karpen G.H."/>
            <person name="Kataoka E."/>
            <person name="Keightley P.D."/>
            <person name="Kheradpour P."/>
            <person name="Kirkness E.F."/>
            <person name="Koerich L.B."/>
            <person name="Kristiansen K."/>
            <person name="Kudrna D."/>
            <person name="Kulathinal R.J."/>
            <person name="Kumar S."/>
            <person name="Kwok R."/>
            <person name="Lander E."/>
            <person name="Langley C.H."/>
            <person name="Lapoint R."/>
            <person name="Lazzaro B.P."/>
            <person name="Lee S.J."/>
            <person name="Levesque L."/>
            <person name="Li R."/>
            <person name="Lin C.F."/>
            <person name="Lin M.F."/>
            <person name="Lindblad-Toh K."/>
            <person name="Llopart A."/>
            <person name="Long M."/>
            <person name="Low L."/>
            <person name="Lozovsky E."/>
            <person name="Lu J."/>
            <person name="Luo M."/>
            <person name="Machado C.A."/>
            <person name="Makalowski W."/>
            <person name="Marzo M."/>
            <person name="Matsuda M."/>
            <person name="Matzkin L."/>
            <person name="McAllister B."/>
            <person name="McBride C.S."/>
            <person name="McKernan B."/>
            <person name="McKernan K."/>
            <person name="Mendez-Lago M."/>
            <person name="Minx P."/>
            <person name="Mollenhauer M.U."/>
            <person name="Montooth K."/>
            <person name="Mount S.M."/>
            <person name="Mu X."/>
            <person name="Myers E."/>
            <person name="Negre B."/>
            <person name="Newfeld S."/>
            <person name="Nielsen R."/>
            <person name="Noor M.A."/>
            <person name="O'Grady P."/>
            <person name="Pachter L."/>
            <person name="Papaceit M."/>
            <person name="Parisi M.J."/>
            <person name="Parisi M."/>
            <person name="Parts L."/>
            <person name="Pedersen J.S."/>
            <person name="Pesole G."/>
            <person name="Phillippy A.M."/>
            <person name="Ponting C.P."/>
            <person name="Pop M."/>
            <person name="Porcelli D."/>
            <person name="Powell J.R."/>
            <person name="Prohaska S."/>
            <person name="Pruitt K."/>
            <person name="Puig M."/>
            <person name="Quesneville H."/>
            <person name="Ram K.R."/>
            <person name="Rand D."/>
            <person name="Rasmussen M.D."/>
            <person name="Reed L.K."/>
            <person name="Reenan R."/>
            <person name="Reily A."/>
            <person name="Remington K.A."/>
            <person name="Rieger T.T."/>
            <person name="Ritchie M.G."/>
            <person name="Robin C."/>
            <person name="Rogers Y.H."/>
            <person name="Rohde C."/>
            <person name="Rozas J."/>
            <person name="Rubenfield M.J."/>
            <person name="Ruiz A."/>
            <person name="Russo S."/>
            <person name="Salzberg S.L."/>
            <person name="Sanchez-Gracia A."/>
            <person name="Saranga D.J."/>
            <person name="Sato H."/>
            <person name="Schaeffer S.W."/>
            <person name="Schatz M.C."/>
            <person name="Schlenke T."/>
            <person name="Schwartz R."/>
            <person name="Segarra C."/>
            <person name="Singh R.S."/>
            <person name="Sirot L."/>
            <person name="Sirota M."/>
            <person name="Sisneros N.B."/>
            <person name="Smith C.D."/>
            <person name="Smith T.F."/>
            <person name="Spieth J."/>
            <person name="Stage D.E."/>
            <person name="Stark A."/>
            <person name="Stephan W."/>
            <person name="Strausberg R.L."/>
            <person name="Strempel S."/>
            <person name="Sturgill D."/>
            <person name="Sutton G."/>
            <person name="Sutton G.G."/>
            <person name="Tao W."/>
            <person name="Teichmann S."/>
            <person name="Tobari Y.N."/>
            <person name="Tomimura Y."/>
            <person name="Tsolas J.M."/>
            <person name="Valente V.L."/>
            <person name="Venter E."/>
            <person name="Venter J.C."/>
            <person name="Vicario S."/>
            <person name="Vieira F.G."/>
            <person name="Vilella A.J."/>
            <person name="Villasante A."/>
            <person name="Walenz B."/>
            <person name="Wang J."/>
            <person name="Wasserman M."/>
            <person name="Watts T."/>
            <person name="Wilson D."/>
            <person name="Wilson R.K."/>
            <person name="Wing R.A."/>
            <person name="Wolfner M.F."/>
            <person name="Wong A."/>
            <person name="Wong G.K."/>
            <person name="Wu C.I."/>
            <person name="Wu G."/>
            <person name="Yamamoto D."/>
            <person name="Yang H.P."/>
            <person name="Yang S.P."/>
            <person name="Yorke J.A."/>
            <person name="Yoshida K."/>
            <person name="Zdobnov E."/>
            <person name="Zhang P."/>
            <person name="Zhang Y."/>
            <person name="Zimin A.V."/>
            <person name="Baldwin J."/>
            <person name="Abdouelleil A."/>
            <person name="Abdulkadir J."/>
            <person name="Abebe A."/>
            <person name="Abera B."/>
            <person name="Abreu J."/>
            <person name="Acer S.C."/>
            <person name="Aftuck L."/>
            <person name="Alexander A."/>
            <person name="An P."/>
            <person name="Anderson E."/>
            <person name="Anderson S."/>
            <person name="Arachi H."/>
            <person name="Azer M."/>
            <person name="Bachantsang P."/>
            <person name="Barry A."/>
            <person name="Bayul T."/>
            <person name="Berlin A."/>
            <person name="Bessette D."/>
            <person name="Bloom T."/>
            <person name="Blye J."/>
            <person name="Boguslavskiy L."/>
            <person name="Bonnet C."/>
            <person name="Boukhgalter B."/>
            <person name="Bourzgui I."/>
            <person name="Brown A."/>
            <person name="Cahill P."/>
            <person name="Channer S."/>
            <person name="Cheshatsang Y."/>
            <person name="Chuda L."/>
            <person name="Citroen M."/>
            <person name="Collymore A."/>
            <person name="Cooke P."/>
            <person name="Costello M."/>
            <person name="D'Aco K."/>
            <person name="Daza R."/>
            <person name="De Haan G."/>
            <person name="DeGray S."/>
            <person name="DeMaso C."/>
            <person name="Dhargay N."/>
            <person name="Dooley K."/>
            <person name="Dooley E."/>
            <person name="Doricent M."/>
            <person name="Dorje P."/>
            <person name="Dorjee K."/>
            <person name="Dupes A."/>
            <person name="Elong R."/>
            <person name="Falk J."/>
            <person name="Farina A."/>
            <person name="Faro S."/>
            <person name="Ferguson D."/>
            <person name="Fisher S."/>
            <person name="Foley C.D."/>
            <person name="Franke A."/>
            <person name="Friedrich D."/>
            <person name="Gadbois L."/>
            <person name="Gearin G."/>
            <person name="Gearin C.R."/>
            <person name="Giannoukos G."/>
            <person name="Goode T."/>
            <person name="Graham J."/>
            <person name="Grandbois E."/>
            <person name="Grewal S."/>
            <person name="Gyaltsen K."/>
            <person name="Hafez N."/>
            <person name="Hagos B."/>
            <person name="Hall J."/>
            <person name="Henson C."/>
            <person name="Hollinger A."/>
            <person name="Honan T."/>
            <person name="Huard M.D."/>
            <person name="Hughes L."/>
            <person name="Hurhula B."/>
            <person name="Husby M.E."/>
            <person name="Kamat A."/>
            <person name="Kanga B."/>
            <person name="Kashin S."/>
            <person name="Khazanovich D."/>
            <person name="Kisner P."/>
            <person name="Lance K."/>
            <person name="Lara M."/>
            <person name="Lee W."/>
            <person name="Lennon N."/>
            <person name="Letendre F."/>
            <person name="LeVine R."/>
            <person name="Lipovsky A."/>
            <person name="Liu X."/>
            <person name="Liu J."/>
            <person name="Liu S."/>
            <person name="Lokyitsang T."/>
            <person name="Lokyitsang Y."/>
            <person name="Lubonja R."/>
            <person name="Lui A."/>
            <person name="MacDonald P."/>
            <person name="Magnisalis V."/>
            <person name="Maru K."/>
            <person name="Matthews C."/>
            <person name="McCusker W."/>
            <person name="McDonough S."/>
            <person name="Mehta T."/>
            <person name="Meldrim J."/>
            <person name="Meneus L."/>
            <person name="Mihai O."/>
            <person name="Mihalev A."/>
            <person name="Mihova T."/>
            <person name="Mittelman R."/>
            <person name="Mlenga V."/>
            <person name="Montmayeur A."/>
            <person name="Mulrain L."/>
            <person name="Navidi A."/>
            <person name="Naylor J."/>
            <person name="Negash T."/>
            <person name="Nguyen T."/>
            <person name="Nguyen N."/>
            <person name="Nicol R."/>
            <person name="Norbu C."/>
            <person name="Norbu N."/>
            <person name="Novod N."/>
            <person name="O'Neill B."/>
            <person name="Osman S."/>
            <person name="Markiewicz E."/>
            <person name="Oyono O.L."/>
            <person name="Patti C."/>
            <person name="Phunkhang P."/>
            <person name="Pierre F."/>
            <person name="Priest M."/>
            <person name="Raghuraman S."/>
            <person name="Rege F."/>
            <person name="Reyes R."/>
            <person name="Rise C."/>
            <person name="Rogov P."/>
            <person name="Ross K."/>
            <person name="Ryan E."/>
            <person name="Settipalli S."/>
            <person name="Shea T."/>
            <person name="Sherpa N."/>
            <person name="Shi L."/>
            <person name="Shih D."/>
            <person name="Sparrow T."/>
            <person name="Spaulding J."/>
            <person name="Stalker J."/>
            <person name="Stange-Thomann N."/>
            <person name="Stavropoulos S."/>
            <person name="Stone C."/>
            <person name="Strader C."/>
            <person name="Tesfaye S."/>
            <person name="Thomson T."/>
            <person name="Thoulutsang Y."/>
            <person name="Thoulutsang D."/>
            <person name="Topham K."/>
            <person name="Topping I."/>
            <person name="Tsamla T."/>
            <person name="Vassiliev H."/>
            <person name="Vo A."/>
            <person name="Wangchuk T."/>
            <person name="Wangdi T."/>
            <person name="Weiand M."/>
            <person name="Wilkinson J."/>
            <person name="Wilson A."/>
            <person name="Yadav S."/>
            <person name="Young G."/>
            <person name="Yu Q."/>
            <person name="Zembek L."/>
            <person name="Zhong D."/>
            <person name="Zimmer A."/>
            <person name="Zwirko Z."/>
            <person name="Jaffe D.B."/>
            <person name="Alvarez P."/>
            <person name="Brockman W."/>
            <person name="Butler J."/>
            <person name="Chin C."/>
            <person name="Gnerre S."/>
            <person name="Grabherr M."/>
            <person name="Kleber M."/>
            <person name="Mauceli E."/>
            <person name="MacCallum I."/>
        </authorList>
    </citation>
    <scope>NUCLEOTIDE SEQUENCE [LARGE SCALE GENOMIC DNA]</scope>
    <source>
        <strain evidence="2">Tucson 14024-0371.13</strain>
    </source>
</reference>
<organism evidence="1 2">
    <name type="scientific">Drosophila ananassae</name>
    <name type="common">Fruit fly</name>
    <dbReference type="NCBI Taxonomy" id="7217"/>
    <lineage>
        <taxon>Eukaryota</taxon>
        <taxon>Metazoa</taxon>
        <taxon>Ecdysozoa</taxon>
        <taxon>Arthropoda</taxon>
        <taxon>Hexapoda</taxon>
        <taxon>Insecta</taxon>
        <taxon>Pterygota</taxon>
        <taxon>Neoptera</taxon>
        <taxon>Endopterygota</taxon>
        <taxon>Diptera</taxon>
        <taxon>Brachycera</taxon>
        <taxon>Muscomorpha</taxon>
        <taxon>Ephydroidea</taxon>
        <taxon>Drosophilidae</taxon>
        <taxon>Drosophila</taxon>
        <taxon>Sophophora</taxon>
    </lineage>
</organism>
<accession>A0A0P9A3X1</accession>
<evidence type="ECO:0000313" key="2">
    <source>
        <dbReference type="Proteomes" id="UP000007801"/>
    </source>
</evidence>
<dbReference type="GeneID" id="26513700"/>
<dbReference type="KEGG" id="dan:26513700"/>
<sequence length="100" mass="11755">MPPFPHSSYLKDGKRIYKFSRTNSDRERSKMWKDAADDILRRNQNITDIVEKRRKKDTVISVIYPCLHSVKGRVDPDTDSKCPLCKKPIHKVFTKASEKY</sequence>
<evidence type="ECO:0000313" key="1">
    <source>
        <dbReference type="EMBL" id="KPU73273.1"/>
    </source>
</evidence>
<protein>
    <submittedName>
        <fullName evidence="1">Uncharacterized protein</fullName>
    </submittedName>
</protein>
<dbReference type="STRING" id="7217.A0A0P9A3X1"/>
<dbReference type="OrthoDB" id="7831131at2759"/>
<keyword evidence="2" id="KW-1185">Reference proteome</keyword>
<proteinExistence type="predicted"/>
<dbReference type="AlphaFoldDB" id="A0A0P9A3X1"/>
<dbReference type="Proteomes" id="UP000007801">
    <property type="component" value="Unassembled WGS sequence"/>
</dbReference>
<gene>
    <name evidence="1" type="primary">Dana\GF26291</name>
    <name evidence="1" type="ORF">GF26291</name>
</gene>